<comment type="caution">
    <text evidence="7">The sequence shown here is derived from an EMBL/GenBank/DDBJ whole genome shotgun (WGS) entry which is preliminary data.</text>
</comment>
<dbReference type="PANTHER" id="PTHR23521">
    <property type="entry name" value="TRANSPORTER MFS SUPERFAMILY"/>
    <property type="match status" value="1"/>
</dbReference>
<sequence length="494" mass="53496">MTSKHPYRSFSALFLTTLLMLVAQGSLSTYLGLSLAQQNVDSIWIGALMSCYYLGLVLGSKLGHKVIARVGHIRAFVASAAIVSACAMTHVLTSQLEVWLVMRVIVGMGMMCQYMVLESWLNEQTESSQRGTVFAFYMITSYLGMIGGQAMLSQFPELGTAPLLIISMCYSLCIVPIALTKRIHPAPLQPAPLQIMAFWKLVPQSLTAVSVAGMMAGSFYGLAPAYAAAKGMSTEQVTLFMSVTILAGLLAQWPMGKISDRIPRSRILRFNAAVLTILTLLIALLPLTGALLLAATFCYGVLAFTLYPIASAFANQNVEQNDRVALSATVLLTFGLGACFGPLLASALMQLIGPSMLYAFISCCAFTLFLRLLRVNYTQKQVKRMLDEQQNAQFKMGSGDLVSSPLAAALDPRVDEETVLTQMRDEEFQAARQQVPAGYDEDIDFDRADDSFDVAVPLEPDNAGETDITTGQNKASAPDNDADKDADTESDKTG</sequence>
<gene>
    <name evidence="7" type="ORF">HRH59_10620</name>
</gene>
<dbReference type="RefSeq" id="WP_173501254.1">
    <property type="nucleotide sequence ID" value="NZ_JABSOD010000009.1"/>
</dbReference>
<dbReference type="AlphaFoldDB" id="A0A7Y5EJ42"/>
<accession>A0A7Y5EJ42</accession>
<evidence type="ECO:0000313" key="7">
    <source>
        <dbReference type="EMBL" id="NRQ43006.1"/>
    </source>
</evidence>
<keyword evidence="8" id="KW-1185">Reference proteome</keyword>
<feature type="domain" description="Major facilitator superfamily (MFS) profile" evidence="6">
    <location>
        <begin position="1"/>
        <end position="379"/>
    </location>
</feature>
<feature type="region of interest" description="Disordered" evidence="4">
    <location>
        <begin position="453"/>
        <end position="494"/>
    </location>
</feature>
<feature type="transmembrane region" description="Helical" evidence="5">
    <location>
        <begin position="267"/>
        <end position="285"/>
    </location>
</feature>
<keyword evidence="1 5" id="KW-0812">Transmembrane</keyword>
<dbReference type="PROSITE" id="PS50850">
    <property type="entry name" value="MFS"/>
    <property type="match status" value="1"/>
</dbReference>
<dbReference type="InterPro" id="IPR011701">
    <property type="entry name" value="MFS"/>
</dbReference>
<dbReference type="SUPFAM" id="SSF103473">
    <property type="entry name" value="MFS general substrate transporter"/>
    <property type="match status" value="1"/>
</dbReference>
<dbReference type="Pfam" id="PF07690">
    <property type="entry name" value="MFS_1"/>
    <property type="match status" value="1"/>
</dbReference>
<evidence type="ECO:0000256" key="2">
    <source>
        <dbReference type="ARBA" id="ARBA00022989"/>
    </source>
</evidence>
<evidence type="ECO:0000256" key="4">
    <source>
        <dbReference type="SAM" id="MobiDB-lite"/>
    </source>
</evidence>
<evidence type="ECO:0000256" key="5">
    <source>
        <dbReference type="SAM" id="Phobius"/>
    </source>
</evidence>
<reference evidence="7 8" key="1">
    <citation type="submission" date="2020-06" db="EMBL/GenBank/DDBJ databases">
        <title>Rheinheimera sp. nov., a marine bacterium isolated from coastal.</title>
        <authorList>
            <person name="Yu Q."/>
            <person name="Qi Y."/>
            <person name="Pu J."/>
        </authorList>
    </citation>
    <scope>NUCLEOTIDE SEQUENCE [LARGE SCALE GENOMIC DNA]</scope>
    <source>
        <strain evidence="7 8">YQF-2</strain>
    </source>
</reference>
<feature type="transmembrane region" description="Helical" evidence="5">
    <location>
        <begin position="133"/>
        <end position="152"/>
    </location>
</feature>
<feature type="transmembrane region" description="Helical" evidence="5">
    <location>
        <begin position="71"/>
        <end position="92"/>
    </location>
</feature>
<feature type="transmembrane region" description="Helical" evidence="5">
    <location>
        <begin position="325"/>
        <end position="349"/>
    </location>
</feature>
<dbReference type="InterPro" id="IPR047200">
    <property type="entry name" value="MFS_YcaD-like"/>
</dbReference>
<feature type="transmembrane region" description="Helical" evidence="5">
    <location>
        <begin position="201"/>
        <end position="222"/>
    </location>
</feature>
<name>A0A7Y5EJ42_9GAMM</name>
<dbReference type="Proteomes" id="UP000523161">
    <property type="component" value="Unassembled WGS sequence"/>
</dbReference>
<dbReference type="InterPro" id="IPR020846">
    <property type="entry name" value="MFS_dom"/>
</dbReference>
<feature type="transmembrane region" description="Helical" evidence="5">
    <location>
        <begin position="291"/>
        <end position="313"/>
    </location>
</feature>
<dbReference type="FunFam" id="1.20.1250.20:FF:000327">
    <property type="entry name" value="Transporter, MFS superfamily"/>
    <property type="match status" value="1"/>
</dbReference>
<dbReference type="EMBL" id="JABSOD010000009">
    <property type="protein sequence ID" value="NRQ43006.1"/>
    <property type="molecule type" value="Genomic_DNA"/>
</dbReference>
<evidence type="ECO:0000313" key="8">
    <source>
        <dbReference type="Proteomes" id="UP000523161"/>
    </source>
</evidence>
<keyword evidence="3 5" id="KW-0472">Membrane</keyword>
<feature type="transmembrane region" description="Helical" evidence="5">
    <location>
        <begin position="98"/>
        <end position="121"/>
    </location>
</feature>
<protein>
    <submittedName>
        <fullName evidence="7">MFS transporter</fullName>
    </submittedName>
</protein>
<organism evidence="7 8">
    <name type="scientific">Rheinheimera lutimaris</name>
    <dbReference type="NCBI Taxonomy" id="2740584"/>
    <lineage>
        <taxon>Bacteria</taxon>
        <taxon>Pseudomonadati</taxon>
        <taxon>Pseudomonadota</taxon>
        <taxon>Gammaproteobacteria</taxon>
        <taxon>Chromatiales</taxon>
        <taxon>Chromatiaceae</taxon>
        <taxon>Rheinheimera</taxon>
    </lineage>
</organism>
<dbReference type="CDD" id="cd17477">
    <property type="entry name" value="MFS_YcaD_like"/>
    <property type="match status" value="1"/>
</dbReference>
<evidence type="ECO:0000259" key="6">
    <source>
        <dbReference type="PROSITE" id="PS50850"/>
    </source>
</evidence>
<feature type="transmembrane region" description="Helical" evidence="5">
    <location>
        <begin position="355"/>
        <end position="373"/>
    </location>
</feature>
<dbReference type="GO" id="GO:0022857">
    <property type="term" value="F:transmembrane transporter activity"/>
    <property type="evidence" value="ECO:0007669"/>
    <property type="project" value="InterPro"/>
</dbReference>
<feature type="transmembrane region" description="Helical" evidence="5">
    <location>
        <begin position="158"/>
        <end position="180"/>
    </location>
</feature>
<keyword evidence="2 5" id="KW-1133">Transmembrane helix</keyword>
<dbReference type="Gene3D" id="1.20.1250.20">
    <property type="entry name" value="MFS general substrate transporter like domains"/>
    <property type="match status" value="2"/>
</dbReference>
<feature type="compositionally biased region" description="Basic and acidic residues" evidence="4">
    <location>
        <begin position="481"/>
        <end position="494"/>
    </location>
</feature>
<feature type="transmembrane region" description="Helical" evidence="5">
    <location>
        <begin position="41"/>
        <end position="59"/>
    </location>
</feature>
<evidence type="ECO:0000256" key="3">
    <source>
        <dbReference type="ARBA" id="ARBA00023136"/>
    </source>
</evidence>
<dbReference type="GO" id="GO:0005886">
    <property type="term" value="C:plasma membrane"/>
    <property type="evidence" value="ECO:0007669"/>
    <property type="project" value="TreeGrafter"/>
</dbReference>
<evidence type="ECO:0000256" key="1">
    <source>
        <dbReference type="ARBA" id="ARBA00022692"/>
    </source>
</evidence>
<dbReference type="PANTHER" id="PTHR23521:SF3">
    <property type="entry name" value="MFS TRANSPORTER"/>
    <property type="match status" value="1"/>
</dbReference>
<proteinExistence type="predicted"/>
<dbReference type="InterPro" id="IPR036259">
    <property type="entry name" value="MFS_trans_sf"/>
</dbReference>
<feature type="transmembrane region" description="Helical" evidence="5">
    <location>
        <begin position="237"/>
        <end position="255"/>
    </location>
</feature>